<sequence length="219" mass="24675">MKKLFQRIDASSNKDASHGSYLGKIFTVGQKTVTVEEIIAEGGFALVFLVKASGGGRYALKRMYVNNEHDLEVARNEINIAKMLHGPRTVVGYVDSSVTHTGGGVYEVLLLMTYCRKHLLHLMNDRSMIAFALQNALKVFCLFMNKFRQCWTATPPVKLFWKDFSLGRINMISNCRFLLFYNSVHHKPTQKIVCPLVMAAGRAAEHRAGYTIYGHKVAQ</sequence>
<dbReference type="PANTHER" id="PTHR47907">
    <property type="entry name" value="PROTEIN KINASE DOMAIN-CONTAINING PROTEIN"/>
    <property type="match status" value="1"/>
</dbReference>
<dbReference type="InterPro" id="IPR051744">
    <property type="entry name" value="AP2_assoc_SerThr_kinase"/>
</dbReference>
<gene>
    <name evidence="1" type="ORF">MNOR_LOCUS14653</name>
</gene>
<organism evidence="1 2">
    <name type="scientific">Meganyctiphanes norvegica</name>
    <name type="common">Northern krill</name>
    <name type="synonym">Thysanopoda norvegica</name>
    <dbReference type="NCBI Taxonomy" id="48144"/>
    <lineage>
        <taxon>Eukaryota</taxon>
        <taxon>Metazoa</taxon>
        <taxon>Ecdysozoa</taxon>
        <taxon>Arthropoda</taxon>
        <taxon>Crustacea</taxon>
        <taxon>Multicrustacea</taxon>
        <taxon>Malacostraca</taxon>
        <taxon>Eumalacostraca</taxon>
        <taxon>Eucarida</taxon>
        <taxon>Euphausiacea</taxon>
        <taxon>Euphausiidae</taxon>
        <taxon>Meganyctiphanes</taxon>
    </lineage>
</organism>
<dbReference type="InterPro" id="IPR011009">
    <property type="entry name" value="Kinase-like_dom_sf"/>
</dbReference>
<name>A0AAV2QRS3_MEGNR</name>
<accession>A0AAV2QRS3</accession>
<dbReference type="Proteomes" id="UP001497623">
    <property type="component" value="Unassembled WGS sequence"/>
</dbReference>
<keyword evidence="2" id="KW-1185">Reference proteome</keyword>
<evidence type="ECO:0000313" key="1">
    <source>
        <dbReference type="EMBL" id="CAL4092765.1"/>
    </source>
</evidence>
<evidence type="ECO:0000313" key="2">
    <source>
        <dbReference type="Proteomes" id="UP001497623"/>
    </source>
</evidence>
<dbReference type="PANTHER" id="PTHR47907:SF5">
    <property type="entry name" value="AP2 ASSOCIATED KINASE 1"/>
    <property type="match status" value="1"/>
</dbReference>
<dbReference type="SUPFAM" id="SSF56112">
    <property type="entry name" value="Protein kinase-like (PK-like)"/>
    <property type="match status" value="1"/>
</dbReference>
<comment type="caution">
    <text evidence="1">The sequence shown here is derived from an EMBL/GenBank/DDBJ whole genome shotgun (WGS) entry which is preliminary data.</text>
</comment>
<dbReference type="Gene3D" id="1.10.510.10">
    <property type="entry name" value="Transferase(Phosphotransferase) domain 1"/>
    <property type="match status" value="1"/>
</dbReference>
<dbReference type="AlphaFoldDB" id="A0AAV2QRS3"/>
<dbReference type="EMBL" id="CAXKWB010008854">
    <property type="protein sequence ID" value="CAL4092765.1"/>
    <property type="molecule type" value="Genomic_DNA"/>
</dbReference>
<feature type="non-terminal residue" evidence="1">
    <location>
        <position position="219"/>
    </location>
</feature>
<evidence type="ECO:0008006" key="3">
    <source>
        <dbReference type="Google" id="ProtNLM"/>
    </source>
</evidence>
<protein>
    <recommendedName>
        <fullName evidence="3">Protein kinase domain-containing protein</fullName>
    </recommendedName>
</protein>
<proteinExistence type="predicted"/>
<reference evidence="1 2" key="1">
    <citation type="submission" date="2024-05" db="EMBL/GenBank/DDBJ databases">
        <authorList>
            <person name="Wallberg A."/>
        </authorList>
    </citation>
    <scope>NUCLEOTIDE SEQUENCE [LARGE SCALE GENOMIC DNA]</scope>
</reference>